<keyword evidence="6" id="KW-0653">Protein transport</keyword>
<sequence>MAASETSIAGNDPRQADPVGAKRRPAAGPWATAFRKLVHDKAAMAALLVFILIVIGCSFASYYASHVAHTFPFSSNLQGKIVIDGVEQQIIAPSTEGLGLGSTPIGPTWKLQGYFLGADDQGRDVFARMLYGGLNSLWIASASTVICLLFAAVLGVTAGFFGGVADAAISRIMDVIWAFPIFLLAISLSIVLINSSINIGPIVIRAGSLWLPIFIIGIVYVPYVARPIRGQVLSLKNSEFVLAAVGLGVPSHRILWKDILPNVATTLIVFVPLMMALNMVTESALSFLSIGVQPPDASWGTIIQDGQNLLYSRPMVALAPGIAIAVTVLTLNVFGDGVRDALDPRSKLRIGGD</sequence>
<evidence type="ECO:0000256" key="1">
    <source>
        <dbReference type="ARBA" id="ARBA00004651"/>
    </source>
</evidence>
<feature type="transmembrane region" description="Helical" evidence="9">
    <location>
        <begin position="315"/>
        <end position="335"/>
    </location>
</feature>
<keyword evidence="4 9" id="KW-0812">Transmembrane</keyword>
<dbReference type="Pfam" id="PF12911">
    <property type="entry name" value="OppC_N"/>
    <property type="match status" value="1"/>
</dbReference>
<keyword evidence="5" id="KW-0571">Peptide transport</keyword>
<dbReference type="InterPro" id="IPR035906">
    <property type="entry name" value="MetI-like_sf"/>
</dbReference>
<dbReference type="SUPFAM" id="SSF161098">
    <property type="entry name" value="MetI-like"/>
    <property type="match status" value="1"/>
</dbReference>
<feature type="transmembrane region" description="Helical" evidence="9">
    <location>
        <begin position="259"/>
        <end position="280"/>
    </location>
</feature>
<evidence type="ECO:0000256" key="9">
    <source>
        <dbReference type="RuleBase" id="RU363032"/>
    </source>
</evidence>
<comment type="similarity">
    <text evidence="9">Belongs to the binding-protein-dependent transport system permease family.</text>
</comment>
<feature type="transmembrane region" description="Helical" evidence="9">
    <location>
        <begin position="175"/>
        <end position="197"/>
    </location>
</feature>
<dbReference type="Proteomes" id="UP001230156">
    <property type="component" value="Unassembled WGS sequence"/>
</dbReference>
<comment type="subcellular location">
    <subcellularLocation>
        <location evidence="1 9">Cell membrane</location>
        <topology evidence="1 9">Multi-pass membrane protein</topology>
    </subcellularLocation>
</comment>
<evidence type="ECO:0000313" key="13">
    <source>
        <dbReference type="Proteomes" id="UP001230156"/>
    </source>
</evidence>
<proteinExistence type="inferred from homology"/>
<keyword evidence="3" id="KW-1003">Cell membrane</keyword>
<dbReference type="InterPro" id="IPR050366">
    <property type="entry name" value="BP-dependent_transpt_permease"/>
</dbReference>
<dbReference type="CDD" id="cd06261">
    <property type="entry name" value="TM_PBP2"/>
    <property type="match status" value="1"/>
</dbReference>
<keyword evidence="7 9" id="KW-1133">Transmembrane helix</keyword>
<evidence type="ECO:0000256" key="8">
    <source>
        <dbReference type="ARBA" id="ARBA00023136"/>
    </source>
</evidence>
<dbReference type="Pfam" id="PF00528">
    <property type="entry name" value="BPD_transp_1"/>
    <property type="match status" value="1"/>
</dbReference>
<keyword evidence="2 9" id="KW-0813">Transport</keyword>
<name>A0ABU0YMV0_9PROT</name>
<feature type="transmembrane region" description="Helical" evidence="9">
    <location>
        <begin position="203"/>
        <end position="225"/>
    </location>
</feature>
<dbReference type="InterPro" id="IPR025966">
    <property type="entry name" value="OppC_N"/>
</dbReference>
<evidence type="ECO:0000259" key="11">
    <source>
        <dbReference type="PROSITE" id="PS50928"/>
    </source>
</evidence>
<keyword evidence="8 9" id="KW-0472">Membrane</keyword>
<evidence type="ECO:0000256" key="4">
    <source>
        <dbReference type="ARBA" id="ARBA00022692"/>
    </source>
</evidence>
<evidence type="ECO:0000256" key="6">
    <source>
        <dbReference type="ARBA" id="ARBA00022927"/>
    </source>
</evidence>
<evidence type="ECO:0000313" key="12">
    <source>
        <dbReference type="EMBL" id="MDQ7248336.1"/>
    </source>
</evidence>
<accession>A0ABU0YMV0</accession>
<evidence type="ECO:0000256" key="2">
    <source>
        <dbReference type="ARBA" id="ARBA00022448"/>
    </source>
</evidence>
<evidence type="ECO:0000256" key="5">
    <source>
        <dbReference type="ARBA" id="ARBA00022856"/>
    </source>
</evidence>
<feature type="region of interest" description="Disordered" evidence="10">
    <location>
        <begin position="1"/>
        <end position="25"/>
    </location>
</feature>
<feature type="transmembrane region" description="Helical" evidence="9">
    <location>
        <begin position="42"/>
        <end position="64"/>
    </location>
</feature>
<keyword evidence="13" id="KW-1185">Reference proteome</keyword>
<dbReference type="RefSeq" id="WP_379955791.1">
    <property type="nucleotide sequence ID" value="NZ_JAUYVI010000003.1"/>
</dbReference>
<organism evidence="12 13">
    <name type="scientific">Dongia sedimenti</name>
    <dbReference type="NCBI Taxonomy" id="3064282"/>
    <lineage>
        <taxon>Bacteria</taxon>
        <taxon>Pseudomonadati</taxon>
        <taxon>Pseudomonadota</taxon>
        <taxon>Alphaproteobacteria</taxon>
        <taxon>Rhodospirillales</taxon>
        <taxon>Dongiaceae</taxon>
        <taxon>Dongia</taxon>
    </lineage>
</organism>
<feature type="domain" description="ABC transmembrane type-1" evidence="11">
    <location>
        <begin position="133"/>
        <end position="335"/>
    </location>
</feature>
<reference evidence="13" key="1">
    <citation type="submission" date="2023-08" db="EMBL/GenBank/DDBJ databases">
        <title>Rhodospirillaceae gen. nov., a novel taxon isolated from the Yangtze River Yuezi River estuary sludge.</title>
        <authorList>
            <person name="Ruan L."/>
        </authorList>
    </citation>
    <scope>NUCLEOTIDE SEQUENCE [LARGE SCALE GENOMIC DNA]</scope>
    <source>
        <strain evidence="13">R-7</strain>
    </source>
</reference>
<evidence type="ECO:0000256" key="7">
    <source>
        <dbReference type="ARBA" id="ARBA00022989"/>
    </source>
</evidence>
<dbReference type="PROSITE" id="PS50928">
    <property type="entry name" value="ABC_TM1"/>
    <property type="match status" value="1"/>
</dbReference>
<dbReference type="EMBL" id="JAUYVI010000003">
    <property type="protein sequence ID" value="MDQ7248336.1"/>
    <property type="molecule type" value="Genomic_DNA"/>
</dbReference>
<comment type="caution">
    <text evidence="12">The sequence shown here is derived from an EMBL/GenBank/DDBJ whole genome shotgun (WGS) entry which is preliminary data.</text>
</comment>
<evidence type="ECO:0000256" key="10">
    <source>
        <dbReference type="SAM" id="MobiDB-lite"/>
    </source>
</evidence>
<protein>
    <submittedName>
        <fullName evidence="12">ABC transporter permease</fullName>
    </submittedName>
</protein>
<gene>
    <name evidence="12" type="ORF">Q8A70_11700</name>
</gene>
<dbReference type="PANTHER" id="PTHR43386">
    <property type="entry name" value="OLIGOPEPTIDE TRANSPORT SYSTEM PERMEASE PROTEIN APPC"/>
    <property type="match status" value="1"/>
</dbReference>
<dbReference type="InterPro" id="IPR000515">
    <property type="entry name" value="MetI-like"/>
</dbReference>
<dbReference type="Gene3D" id="1.10.3720.10">
    <property type="entry name" value="MetI-like"/>
    <property type="match status" value="1"/>
</dbReference>
<evidence type="ECO:0000256" key="3">
    <source>
        <dbReference type="ARBA" id="ARBA00022475"/>
    </source>
</evidence>
<dbReference type="PANTHER" id="PTHR43386:SF1">
    <property type="entry name" value="D,D-DIPEPTIDE TRANSPORT SYSTEM PERMEASE PROTEIN DDPC-RELATED"/>
    <property type="match status" value="1"/>
</dbReference>
<feature type="transmembrane region" description="Helical" evidence="9">
    <location>
        <begin position="137"/>
        <end position="163"/>
    </location>
</feature>